<keyword evidence="3" id="KW-1185">Reference proteome</keyword>
<feature type="compositionally biased region" description="Polar residues" evidence="1">
    <location>
        <begin position="77"/>
        <end position="91"/>
    </location>
</feature>
<gene>
    <name evidence="2" type="ORF">ATANTOWER_021376</name>
</gene>
<evidence type="ECO:0000313" key="3">
    <source>
        <dbReference type="Proteomes" id="UP001345963"/>
    </source>
</evidence>
<feature type="region of interest" description="Disordered" evidence="1">
    <location>
        <begin position="13"/>
        <end position="33"/>
    </location>
</feature>
<proteinExistence type="predicted"/>
<sequence length="269" mass="28754">MADPLRRTLLAKLRGKKSKKGATLSGGYGSAAAANGGREAFIENFQTPCANGIEAGRPTNDPSSWSPQLTTTITVSKKRNWLQQSSQAKSQCTKDELQGMLGAEESSQGSHQLAPRPSPSPEFVRSTSGAPSRPVLLQIPQRVGQSKVSPYRSVDPSEENDADDEGEIWYNPIPEDDEPEISRRPCIRLVFPPLDEAQKRPGRGVDVAQGGWNGEGASVLEGVVEGLGSRSGDLTQGNAAHSTEALNLHRQMLSCKLPEEGGPSSSRPT</sequence>
<dbReference type="EMBL" id="JAHUTI010020128">
    <property type="protein sequence ID" value="MED6238442.1"/>
    <property type="molecule type" value="Genomic_DNA"/>
</dbReference>
<feature type="compositionally biased region" description="Polar residues" evidence="1">
    <location>
        <begin position="60"/>
        <end position="69"/>
    </location>
</feature>
<protein>
    <submittedName>
        <fullName evidence="2">Uncharacterized protein</fullName>
    </submittedName>
</protein>
<feature type="non-terminal residue" evidence="2">
    <location>
        <position position="269"/>
    </location>
</feature>
<feature type="compositionally biased region" description="Acidic residues" evidence="1">
    <location>
        <begin position="156"/>
        <end position="167"/>
    </location>
</feature>
<comment type="caution">
    <text evidence="2">The sequence shown here is derived from an EMBL/GenBank/DDBJ whole genome shotgun (WGS) entry which is preliminary data.</text>
</comment>
<feature type="region of interest" description="Disordered" evidence="1">
    <location>
        <begin position="50"/>
        <end position="69"/>
    </location>
</feature>
<name>A0ABU7AJU0_9TELE</name>
<accession>A0ABU7AJU0</accession>
<dbReference type="Proteomes" id="UP001345963">
    <property type="component" value="Unassembled WGS sequence"/>
</dbReference>
<feature type="region of interest" description="Disordered" evidence="1">
    <location>
        <begin position="77"/>
        <end position="181"/>
    </location>
</feature>
<organism evidence="2 3">
    <name type="scientific">Ataeniobius toweri</name>
    <dbReference type="NCBI Taxonomy" id="208326"/>
    <lineage>
        <taxon>Eukaryota</taxon>
        <taxon>Metazoa</taxon>
        <taxon>Chordata</taxon>
        <taxon>Craniata</taxon>
        <taxon>Vertebrata</taxon>
        <taxon>Euteleostomi</taxon>
        <taxon>Actinopterygii</taxon>
        <taxon>Neopterygii</taxon>
        <taxon>Teleostei</taxon>
        <taxon>Neoteleostei</taxon>
        <taxon>Acanthomorphata</taxon>
        <taxon>Ovalentaria</taxon>
        <taxon>Atherinomorphae</taxon>
        <taxon>Cyprinodontiformes</taxon>
        <taxon>Goodeidae</taxon>
        <taxon>Ataeniobius</taxon>
    </lineage>
</organism>
<reference evidence="2 3" key="1">
    <citation type="submission" date="2021-07" db="EMBL/GenBank/DDBJ databases">
        <authorList>
            <person name="Palmer J.M."/>
        </authorList>
    </citation>
    <scope>NUCLEOTIDE SEQUENCE [LARGE SCALE GENOMIC DNA]</scope>
    <source>
        <strain evidence="2 3">AT_MEX2019</strain>
        <tissue evidence="2">Muscle</tissue>
    </source>
</reference>
<evidence type="ECO:0000313" key="2">
    <source>
        <dbReference type="EMBL" id="MED6238442.1"/>
    </source>
</evidence>
<evidence type="ECO:0000256" key="1">
    <source>
        <dbReference type="SAM" id="MobiDB-lite"/>
    </source>
</evidence>